<dbReference type="SMART" id="SM00482">
    <property type="entry name" value="POLAc"/>
    <property type="match status" value="1"/>
</dbReference>
<dbReference type="Gene3D" id="1.10.150.20">
    <property type="entry name" value="5' to 3' exonuclease, C-terminal subdomain"/>
    <property type="match status" value="1"/>
</dbReference>
<reference evidence="4" key="1">
    <citation type="submission" date="2020-04" db="EMBL/GenBank/DDBJ databases">
        <authorList>
            <person name="Chiriac C."/>
            <person name="Salcher M."/>
            <person name="Ghai R."/>
            <person name="Kavagutti S V."/>
        </authorList>
    </citation>
    <scope>NUCLEOTIDE SEQUENCE</scope>
</reference>
<evidence type="ECO:0000313" key="4">
    <source>
        <dbReference type="EMBL" id="CAB4131719.1"/>
    </source>
</evidence>
<feature type="domain" description="DNA-directed DNA polymerase family A palm" evidence="3">
    <location>
        <begin position="44"/>
        <end position="215"/>
    </location>
</feature>
<evidence type="ECO:0000256" key="1">
    <source>
        <dbReference type="ARBA" id="ARBA00022705"/>
    </source>
</evidence>
<proteinExistence type="predicted"/>
<keyword evidence="4" id="KW-0548">Nucleotidyltransferase</keyword>
<evidence type="ECO:0000313" key="5">
    <source>
        <dbReference type="EMBL" id="CAB4135141.1"/>
    </source>
</evidence>
<evidence type="ECO:0000259" key="3">
    <source>
        <dbReference type="SMART" id="SM00482"/>
    </source>
</evidence>
<dbReference type="GO" id="GO:0039693">
    <property type="term" value="P:viral DNA genome replication"/>
    <property type="evidence" value="ECO:0007669"/>
    <property type="project" value="UniProtKB-KW"/>
</dbReference>
<gene>
    <name evidence="4" type="ORF">UFOVP127_234</name>
    <name evidence="5" type="ORF">UFOVP276_97</name>
</gene>
<keyword evidence="4" id="KW-0239">DNA-directed DNA polymerase</keyword>
<keyword evidence="1" id="KW-0235">DNA replication</keyword>
<keyword evidence="2" id="KW-1194">Viral DNA replication</keyword>
<sequence length="254" mass="28814">MHTHKAIPCCPFRVVYRLGHRRVSSTRSLVNKQCSHSRFLVDTVGEEHSTKTGTLLSFSAPQRYSQYPRKLGIITLSYGEGPKKLAHSLGISVEDAKVKIEDYFRPYPKVRQFIQDTHRSIREQHMVHTVTSRPRRFPDMETLGGMYRSEMTGRQRGELARAERQAVNSRIQGSAADVARRAMISCEFDQELKNLGVQMLLQIHDELVFEVPEESVNEALPIIKYKMEHPLPFDLSVPLGVDGGSGYSWSSAKG</sequence>
<dbReference type="Pfam" id="PF00476">
    <property type="entry name" value="DNA_pol_A"/>
    <property type="match status" value="1"/>
</dbReference>
<dbReference type="GO" id="GO:0003677">
    <property type="term" value="F:DNA binding"/>
    <property type="evidence" value="ECO:0007669"/>
    <property type="project" value="InterPro"/>
</dbReference>
<keyword evidence="4" id="KW-0808">Transferase</keyword>
<dbReference type="InterPro" id="IPR043502">
    <property type="entry name" value="DNA/RNA_pol_sf"/>
</dbReference>
<dbReference type="PANTHER" id="PTHR10133:SF27">
    <property type="entry name" value="DNA POLYMERASE NU"/>
    <property type="match status" value="1"/>
</dbReference>
<name>A0A6J5LJB3_9CAUD</name>
<dbReference type="GO" id="GO:0006261">
    <property type="term" value="P:DNA-templated DNA replication"/>
    <property type="evidence" value="ECO:0007669"/>
    <property type="project" value="InterPro"/>
</dbReference>
<dbReference type="PANTHER" id="PTHR10133">
    <property type="entry name" value="DNA POLYMERASE I"/>
    <property type="match status" value="1"/>
</dbReference>
<evidence type="ECO:0000256" key="2">
    <source>
        <dbReference type="ARBA" id="ARBA00023109"/>
    </source>
</evidence>
<dbReference type="InterPro" id="IPR001098">
    <property type="entry name" value="DNA-dir_DNA_pol_A_palm_dom"/>
</dbReference>
<dbReference type="EMBL" id="LR796294">
    <property type="protein sequence ID" value="CAB4135141.1"/>
    <property type="molecule type" value="Genomic_DNA"/>
</dbReference>
<dbReference type="GO" id="GO:0006302">
    <property type="term" value="P:double-strand break repair"/>
    <property type="evidence" value="ECO:0007669"/>
    <property type="project" value="TreeGrafter"/>
</dbReference>
<protein>
    <submittedName>
        <fullName evidence="4">DNA-directed DNA polymerase, family A, palm domain containing protein</fullName>
    </submittedName>
</protein>
<dbReference type="InterPro" id="IPR002298">
    <property type="entry name" value="DNA_polymerase_A"/>
</dbReference>
<dbReference type="GO" id="GO:0003887">
    <property type="term" value="F:DNA-directed DNA polymerase activity"/>
    <property type="evidence" value="ECO:0007669"/>
    <property type="project" value="UniProtKB-KW"/>
</dbReference>
<accession>A0A6J5LJB3</accession>
<organism evidence="4">
    <name type="scientific">uncultured Caudovirales phage</name>
    <dbReference type="NCBI Taxonomy" id="2100421"/>
    <lineage>
        <taxon>Viruses</taxon>
        <taxon>Duplodnaviria</taxon>
        <taxon>Heunggongvirae</taxon>
        <taxon>Uroviricota</taxon>
        <taxon>Caudoviricetes</taxon>
        <taxon>Peduoviridae</taxon>
        <taxon>Maltschvirus</taxon>
        <taxon>Maltschvirus maltsch</taxon>
    </lineage>
</organism>
<dbReference type="SUPFAM" id="SSF56672">
    <property type="entry name" value="DNA/RNA polymerases"/>
    <property type="match status" value="1"/>
</dbReference>
<dbReference type="EMBL" id="LR796249">
    <property type="protein sequence ID" value="CAB4131719.1"/>
    <property type="molecule type" value="Genomic_DNA"/>
</dbReference>
<dbReference type="Gene3D" id="3.30.70.370">
    <property type="match status" value="1"/>
</dbReference>